<dbReference type="STRING" id="246197.MXAN_4708"/>
<evidence type="ECO:0008006" key="3">
    <source>
        <dbReference type="Google" id="ProtNLM"/>
    </source>
</evidence>
<dbReference type="eggNOG" id="COG2835">
    <property type="taxonomic scope" value="Bacteria"/>
</dbReference>
<dbReference type="KEGG" id="mxa:MXAN_4708"/>
<dbReference type="Pfam" id="PF03966">
    <property type="entry name" value="Trm112p"/>
    <property type="match status" value="1"/>
</dbReference>
<gene>
    <name evidence="1" type="ordered locus">MXAN_4708</name>
</gene>
<dbReference type="Gene3D" id="2.20.25.10">
    <property type="match status" value="1"/>
</dbReference>
<dbReference type="InterPro" id="IPR005651">
    <property type="entry name" value="Trm112-like"/>
</dbReference>
<organism evidence="1 2">
    <name type="scientific">Myxococcus xanthus (strain DK1622)</name>
    <dbReference type="NCBI Taxonomy" id="246197"/>
    <lineage>
        <taxon>Bacteria</taxon>
        <taxon>Pseudomonadati</taxon>
        <taxon>Myxococcota</taxon>
        <taxon>Myxococcia</taxon>
        <taxon>Myxococcales</taxon>
        <taxon>Cystobacterineae</taxon>
        <taxon>Myxococcaceae</taxon>
        <taxon>Myxococcus</taxon>
    </lineage>
</organism>
<dbReference type="HOGENOM" id="CLU_155659_4_2_7"/>
<proteinExistence type="predicted"/>
<accession>Q1D3A3</accession>
<dbReference type="EMBL" id="CP000113">
    <property type="protein sequence ID" value="ABF91804.1"/>
    <property type="molecule type" value="Genomic_DNA"/>
</dbReference>
<protein>
    <recommendedName>
        <fullName evidence="3">Tetraacyldisaccharide 4'-kinase</fullName>
    </recommendedName>
</protein>
<dbReference type="AlphaFoldDB" id="Q1D3A3"/>
<reference evidence="1 2" key="1">
    <citation type="journal article" date="2006" name="Proc. Natl. Acad. Sci. U.S.A.">
        <title>Evolution of sensory complexity recorded in a myxobacterial genome.</title>
        <authorList>
            <person name="Goldman B.S."/>
            <person name="Nierman W.C."/>
            <person name="Kaiser D."/>
            <person name="Slater S.C."/>
            <person name="Durkin A.S."/>
            <person name="Eisen J.A."/>
            <person name="Ronning C.M."/>
            <person name="Barbazuk W.B."/>
            <person name="Blanchard M."/>
            <person name="Field C."/>
            <person name="Halling C."/>
            <person name="Hinkle G."/>
            <person name="Iartchuk O."/>
            <person name="Kim H.S."/>
            <person name="Mackenzie C."/>
            <person name="Madupu R."/>
            <person name="Miller N."/>
            <person name="Shvartsbeyn A."/>
            <person name="Sullivan S.A."/>
            <person name="Vaudin M."/>
            <person name="Wiegand R."/>
            <person name="Kaplan H.B."/>
        </authorList>
    </citation>
    <scope>NUCLEOTIDE SEQUENCE [LARGE SCALE GENOMIC DNA]</scope>
    <source>
        <strain evidence="2">DK1622</strain>
    </source>
</reference>
<evidence type="ECO:0000313" key="1">
    <source>
        <dbReference type="EMBL" id="ABF91804.1"/>
    </source>
</evidence>
<name>Q1D3A3_MYXXD</name>
<dbReference type="Proteomes" id="UP000002402">
    <property type="component" value="Chromosome"/>
</dbReference>
<keyword evidence="2" id="KW-1185">Reference proteome</keyword>
<sequence>MWAVLGCPHCKAPLQAQEAQTRVTCAPCRLSWPVEEGIPRLAPEHAVAEPPVSGT</sequence>
<dbReference type="SUPFAM" id="SSF158997">
    <property type="entry name" value="Trm112p-like"/>
    <property type="match status" value="1"/>
</dbReference>
<evidence type="ECO:0000313" key="2">
    <source>
        <dbReference type="Proteomes" id="UP000002402"/>
    </source>
</evidence>
<dbReference type="EnsemblBacteria" id="ABF91804">
    <property type="protein sequence ID" value="ABF91804"/>
    <property type="gene ID" value="MXAN_4708"/>
</dbReference>